<feature type="domain" description="DinB-like" evidence="2">
    <location>
        <begin position="47"/>
        <end position="168"/>
    </location>
</feature>
<gene>
    <name evidence="3" type="ORF">HOP12_03935</name>
</gene>
<dbReference type="Pfam" id="PF12867">
    <property type="entry name" value="DinB_2"/>
    <property type="match status" value="1"/>
</dbReference>
<feature type="signal peptide" evidence="1">
    <location>
        <begin position="1"/>
        <end position="23"/>
    </location>
</feature>
<evidence type="ECO:0000259" key="2">
    <source>
        <dbReference type="Pfam" id="PF12867"/>
    </source>
</evidence>
<protein>
    <submittedName>
        <fullName evidence="3">DinB family protein</fullName>
    </submittedName>
</protein>
<evidence type="ECO:0000256" key="1">
    <source>
        <dbReference type="SAM" id="SignalP"/>
    </source>
</evidence>
<dbReference type="SUPFAM" id="SSF109854">
    <property type="entry name" value="DinB/YfiT-like putative metalloenzymes"/>
    <property type="match status" value="1"/>
</dbReference>
<evidence type="ECO:0000313" key="4">
    <source>
        <dbReference type="Proteomes" id="UP000580839"/>
    </source>
</evidence>
<dbReference type="Proteomes" id="UP000580839">
    <property type="component" value="Unassembled WGS sequence"/>
</dbReference>
<dbReference type="InterPro" id="IPR034660">
    <property type="entry name" value="DinB/YfiT-like"/>
</dbReference>
<dbReference type="EMBL" id="JABFRW010000041">
    <property type="protein sequence ID" value="NOT33302.1"/>
    <property type="molecule type" value="Genomic_DNA"/>
</dbReference>
<evidence type="ECO:0000313" key="3">
    <source>
        <dbReference type="EMBL" id="NOT33302.1"/>
    </source>
</evidence>
<organism evidence="3 4">
    <name type="scientific">Eiseniibacteriota bacterium</name>
    <dbReference type="NCBI Taxonomy" id="2212470"/>
    <lineage>
        <taxon>Bacteria</taxon>
        <taxon>Candidatus Eiseniibacteriota</taxon>
    </lineage>
</organism>
<comment type="caution">
    <text evidence="3">The sequence shown here is derived from an EMBL/GenBank/DDBJ whole genome shotgun (WGS) entry which is preliminary data.</text>
</comment>
<proteinExistence type="predicted"/>
<dbReference type="Gene3D" id="1.20.120.450">
    <property type="entry name" value="dinb family like domain"/>
    <property type="match status" value="1"/>
</dbReference>
<dbReference type="InterPro" id="IPR024775">
    <property type="entry name" value="DinB-like"/>
</dbReference>
<sequence>MHRFVRFLTACTALSLIAAPAFADSHMGGAEMPAGVKGEMLMWISDAESKLNDLAEATPEKGYAWTPGKGVRSTGQVFMHVAAANFGIPSFMGVAPPAGFDFMKYEGSLTKKADIQKALKESFVHVKAAVVNASDADLEKPVDLFGMKTTARGAYMLVLSHCHEHLGQSIAYARMNKITPPWTARQEAEAAKAKGGK</sequence>
<reference evidence="3 4" key="1">
    <citation type="submission" date="2020-04" db="EMBL/GenBank/DDBJ databases">
        <title>Metagenomic profiling of ammonia- and methane-oxidizing microorganisms in a Dutch drinking water treatment plant.</title>
        <authorList>
            <person name="Poghosyan L."/>
            <person name="Leucker S."/>
        </authorList>
    </citation>
    <scope>NUCLEOTIDE SEQUENCE [LARGE SCALE GENOMIC DNA]</scope>
    <source>
        <strain evidence="3">S-RSF-IL-03</strain>
    </source>
</reference>
<feature type="chain" id="PRO_5032700350" evidence="1">
    <location>
        <begin position="24"/>
        <end position="197"/>
    </location>
</feature>
<accession>A0A849SD60</accession>
<name>A0A849SD60_UNCEI</name>
<dbReference type="AlphaFoldDB" id="A0A849SD60"/>
<keyword evidence="1" id="KW-0732">Signal</keyword>